<evidence type="ECO:0000259" key="7">
    <source>
        <dbReference type="Pfam" id="PF21105"/>
    </source>
</evidence>
<dbReference type="RefSeq" id="WP_340368236.1">
    <property type="nucleotide sequence ID" value="NZ_JBBKZV010000056.1"/>
</dbReference>
<dbReference type="InterPro" id="IPR002397">
    <property type="entry name" value="Cyt_P450_B"/>
</dbReference>
<keyword evidence="5" id="KW-0560">Oxidoreductase</keyword>
<dbReference type="InterPro" id="IPR049509">
    <property type="entry name" value="DyP_N"/>
</dbReference>
<dbReference type="Gene3D" id="1.10.630.10">
    <property type="entry name" value="Cytochrome P450"/>
    <property type="match status" value="2"/>
</dbReference>
<evidence type="ECO:0000256" key="1">
    <source>
        <dbReference type="ARBA" id="ARBA00001970"/>
    </source>
</evidence>
<evidence type="ECO:0000256" key="5">
    <source>
        <dbReference type="ARBA" id="ARBA00023002"/>
    </source>
</evidence>
<dbReference type="Pfam" id="PF21105">
    <property type="entry name" value="DyP_N"/>
    <property type="match status" value="1"/>
</dbReference>
<dbReference type="Proteomes" id="UP001363010">
    <property type="component" value="Unassembled WGS sequence"/>
</dbReference>
<proteinExistence type="inferred from homology"/>
<comment type="caution">
    <text evidence="8">The sequence shown here is derived from an EMBL/GenBank/DDBJ whole genome shotgun (WGS) entry which is preliminary data.</text>
</comment>
<dbReference type="SUPFAM" id="SSF54909">
    <property type="entry name" value="Dimeric alpha+beta barrel"/>
    <property type="match status" value="1"/>
</dbReference>
<protein>
    <recommendedName>
        <fullName evidence="7">DyP dimeric alpha+beta barrel domain-containing protein</fullName>
    </recommendedName>
</protein>
<organism evidence="8 9">
    <name type="scientific">Variovorax humicola</name>
    <dbReference type="NCBI Taxonomy" id="1769758"/>
    <lineage>
        <taxon>Bacteria</taxon>
        <taxon>Pseudomonadati</taxon>
        <taxon>Pseudomonadota</taxon>
        <taxon>Betaproteobacteria</taxon>
        <taxon>Burkholderiales</taxon>
        <taxon>Comamonadaceae</taxon>
        <taxon>Variovorax</taxon>
    </lineage>
</organism>
<dbReference type="PRINTS" id="PR00359">
    <property type="entry name" value="BP450"/>
</dbReference>
<dbReference type="PANTHER" id="PTHR46696">
    <property type="entry name" value="P450, PUTATIVE (EUROFUNG)-RELATED"/>
    <property type="match status" value="1"/>
</dbReference>
<dbReference type="EMBL" id="JBBKZV010000056">
    <property type="protein sequence ID" value="MEJ8827206.1"/>
    <property type="molecule type" value="Genomic_DNA"/>
</dbReference>
<evidence type="ECO:0000256" key="2">
    <source>
        <dbReference type="ARBA" id="ARBA00010617"/>
    </source>
</evidence>
<comment type="cofactor">
    <cofactor evidence="1">
        <name>heme b</name>
        <dbReference type="ChEBI" id="CHEBI:60344"/>
    </cofactor>
</comment>
<evidence type="ECO:0000256" key="4">
    <source>
        <dbReference type="ARBA" id="ARBA00022723"/>
    </source>
</evidence>
<keyword evidence="4" id="KW-0479">Metal-binding</keyword>
<name>A0ABU8WAX5_9BURK</name>
<dbReference type="PANTHER" id="PTHR46696:SF1">
    <property type="entry name" value="CYTOCHROME P450 YJIB-RELATED"/>
    <property type="match status" value="1"/>
</dbReference>
<keyword evidence="3" id="KW-0575">Peroxidase</keyword>
<accession>A0ABU8WAX5</accession>
<reference evidence="8 9" key="1">
    <citation type="submission" date="2024-03" db="EMBL/GenBank/DDBJ databases">
        <title>Novel species of the genus Variovorax.</title>
        <authorList>
            <person name="Liu Q."/>
            <person name="Xin Y.-H."/>
        </authorList>
    </citation>
    <scope>NUCLEOTIDE SEQUENCE [LARGE SCALE GENOMIC DNA]</scope>
    <source>
        <strain evidence="8 9">KACC 18501</strain>
    </source>
</reference>
<dbReference type="InterPro" id="IPR036396">
    <property type="entry name" value="Cyt_P450_sf"/>
</dbReference>
<evidence type="ECO:0000256" key="3">
    <source>
        <dbReference type="ARBA" id="ARBA00022559"/>
    </source>
</evidence>
<gene>
    <name evidence="8" type="ORF">WKW80_35365</name>
</gene>
<sequence length="1099" mass="120058">MLPLLLWDIMLAQDKIKRALESLSFVHYARFIPSWDGRALMVTTEFDGPLDPYVLDFVIALGDVFDTLLSYVVKQERPPGPVREHPDEFLAWVQCWNRVPFYLRNESTLFPEDFDYPLYSAYPDKTVTDIAGPRHFVPRPALDHPAAAVDPADVQGNILRGYRARHGRYVFFSVADAAVARRWLAKAFPRDDTPWKGVSSATQWAGVEPEVLTQVAFTHAGLAKLLAPARLDELKHFPVAFKEGAAARADSNFDRGSSAPDSWKFGRADDAVDVVLFLYSLVDPAPDAYLEALAALEGGQAQGLKFLRTLTGKWLEGKEPFGFADGLSDPPISGQCPAAEPTFQPTASPGEFLLHKDYVGIYGGSSLGQMPQGLAGNGTFGVLRLMEQDVDLFVSSTDSEAARLGIVPDQLRAKLVGRWRNGAPLALAPDNDTQANPVNAFDYAPSWEFPNAINDHDGSRCPVGAHVRRANPRSARVAGQPNSRRLLRRGMPASWLEDGKNRVGLMGLFLGASIERQFEFIQRQWLQGDVAASGIRGTTDAISGIRATHTEFPFLVPDPSSAILPPQRVLARIPPLVRTRGCVYLFFPGIAALTNLDASVSPETDTITDEMVDFEFTTALPLGNALLNEPMLRTLADNNWLEIIKDLAERNLDSPWVKRVIESFAPTAIEGKPPSGIEVCDFNLADPCFLAFPHRALQLLRDGGKRIVWVPAQNACWVLDHAGCQELLERDADFVQAPKDTPLRGIATLDPPDHTRVSQAYSAAFGAALAAIETGIESTVAKVIQKIKDQTYLRHFDYMQAFAHPMARSMVWQLIGLKDDPQQRACDKLADTMVLNFGKTSQPHTVESIVFADAGLRLAARLSVPLSKAWVRSYLPGSPYSGTLIGELAARMGPGKPSPAGRPLEFVETLITLVQTVLASQSPHFLLGSAALHLLSPDPRPDRGGVTPWSILAGRATDGGDFDAGLTKALDEARRAEPPLTLVERYADGVQTICDVQVPDGCAVFAMVTSANRDALVFGDLPEQFHFDRAQAVGHLSLGHGIHECAGRVLQKKLLSAALGAMIREMPELRLSNPSATPAWHATIYFRALQALPVTLCSP</sequence>
<dbReference type="InterPro" id="IPR011008">
    <property type="entry name" value="Dimeric_a/b-barrel"/>
</dbReference>
<evidence type="ECO:0000313" key="9">
    <source>
        <dbReference type="Proteomes" id="UP001363010"/>
    </source>
</evidence>
<dbReference type="InterPro" id="IPR006314">
    <property type="entry name" value="Dyp_peroxidase"/>
</dbReference>
<dbReference type="SUPFAM" id="SSF48264">
    <property type="entry name" value="Cytochrome P450"/>
    <property type="match status" value="1"/>
</dbReference>
<dbReference type="PROSITE" id="PS51404">
    <property type="entry name" value="DYP_PEROXIDASE"/>
    <property type="match status" value="1"/>
</dbReference>
<evidence type="ECO:0000313" key="8">
    <source>
        <dbReference type="EMBL" id="MEJ8827206.1"/>
    </source>
</evidence>
<feature type="domain" description="DyP dimeric alpha+beta barrel" evidence="7">
    <location>
        <begin position="153"/>
        <end position="282"/>
    </location>
</feature>
<keyword evidence="6" id="KW-0408">Iron</keyword>
<comment type="similarity">
    <text evidence="2">Belongs to the cytochrome P450 family.</text>
</comment>
<evidence type="ECO:0000256" key="6">
    <source>
        <dbReference type="ARBA" id="ARBA00023004"/>
    </source>
</evidence>
<keyword evidence="9" id="KW-1185">Reference proteome</keyword>